<dbReference type="InterPro" id="IPR043502">
    <property type="entry name" value="DNA/RNA_pol_sf"/>
</dbReference>
<accession>A0ABQ5ALB3</accession>
<dbReference type="Proteomes" id="UP001151760">
    <property type="component" value="Unassembled WGS sequence"/>
</dbReference>
<reference evidence="2" key="2">
    <citation type="submission" date="2022-01" db="EMBL/GenBank/DDBJ databases">
        <authorList>
            <person name="Yamashiro T."/>
            <person name="Shiraishi A."/>
            <person name="Satake H."/>
            <person name="Nakayama K."/>
        </authorList>
    </citation>
    <scope>NUCLEOTIDE SEQUENCE</scope>
</reference>
<dbReference type="SUPFAM" id="SSF56672">
    <property type="entry name" value="DNA/RNA polymerases"/>
    <property type="match status" value="1"/>
</dbReference>
<evidence type="ECO:0000259" key="1">
    <source>
        <dbReference type="Pfam" id="PF00078"/>
    </source>
</evidence>
<sequence length="227" mass="25575">MLWEVNATLITLVPKSKTPLKVSDYRPISCCNVLYKIISKILINRIKNALCKLVNPNQSAFIPGRQITDNILLTQDLLRGYNWKHGARRVALKIDIQKAYDTMNWAFWKRLFIYDLLVLCYGDLNSVKVVKKALDYFSSISGLNPNIGKSTVFFGNVKDHVREEIIYLLPFNVGELSRGEAKVAWKNVCRPKNEGGLGIKDLGQWNEVLISTCGTLLQGKNLSGSNG</sequence>
<dbReference type="Pfam" id="PF00078">
    <property type="entry name" value="RVT_1"/>
    <property type="match status" value="1"/>
</dbReference>
<gene>
    <name evidence="2" type="ORF">Tco_0823162</name>
</gene>
<reference evidence="2" key="1">
    <citation type="journal article" date="2022" name="Int. J. Mol. Sci.">
        <title>Draft Genome of Tanacetum Coccineum: Genomic Comparison of Closely Related Tanacetum-Family Plants.</title>
        <authorList>
            <person name="Yamashiro T."/>
            <person name="Shiraishi A."/>
            <person name="Nakayama K."/>
            <person name="Satake H."/>
        </authorList>
    </citation>
    <scope>NUCLEOTIDE SEQUENCE</scope>
</reference>
<evidence type="ECO:0000313" key="2">
    <source>
        <dbReference type="EMBL" id="GJT01993.1"/>
    </source>
</evidence>
<dbReference type="EMBL" id="BQNB010012314">
    <property type="protein sequence ID" value="GJT01993.1"/>
    <property type="molecule type" value="Genomic_DNA"/>
</dbReference>
<evidence type="ECO:0000313" key="3">
    <source>
        <dbReference type="Proteomes" id="UP001151760"/>
    </source>
</evidence>
<dbReference type="PANTHER" id="PTHR31635">
    <property type="entry name" value="REVERSE TRANSCRIPTASE DOMAIN-CONTAINING PROTEIN-RELATED"/>
    <property type="match status" value="1"/>
</dbReference>
<name>A0ABQ5ALB3_9ASTR</name>
<protein>
    <submittedName>
        <fullName evidence="2">RNA-directed DNA polymerase, eukaryota, reverse transcriptase zinc-binding domain protein</fullName>
    </submittedName>
</protein>
<feature type="domain" description="Reverse transcriptase" evidence="1">
    <location>
        <begin position="14"/>
        <end position="107"/>
    </location>
</feature>
<keyword evidence="2" id="KW-0808">Transferase</keyword>
<comment type="caution">
    <text evidence="2">The sequence shown here is derived from an EMBL/GenBank/DDBJ whole genome shotgun (WGS) entry which is preliminary data.</text>
</comment>
<keyword evidence="2" id="KW-0695">RNA-directed DNA polymerase</keyword>
<keyword evidence="2" id="KW-0548">Nucleotidyltransferase</keyword>
<dbReference type="GO" id="GO:0003964">
    <property type="term" value="F:RNA-directed DNA polymerase activity"/>
    <property type="evidence" value="ECO:0007669"/>
    <property type="project" value="UniProtKB-KW"/>
</dbReference>
<keyword evidence="3" id="KW-1185">Reference proteome</keyword>
<organism evidence="2 3">
    <name type="scientific">Tanacetum coccineum</name>
    <dbReference type="NCBI Taxonomy" id="301880"/>
    <lineage>
        <taxon>Eukaryota</taxon>
        <taxon>Viridiplantae</taxon>
        <taxon>Streptophyta</taxon>
        <taxon>Embryophyta</taxon>
        <taxon>Tracheophyta</taxon>
        <taxon>Spermatophyta</taxon>
        <taxon>Magnoliopsida</taxon>
        <taxon>eudicotyledons</taxon>
        <taxon>Gunneridae</taxon>
        <taxon>Pentapetalae</taxon>
        <taxon>asterids</taxon>
        <taxon>campanulids</taxon>
        <taxon>Asterales</taxon>
        <taxon>Asteraceae</taxon>
        <taxon>Asteroideae</taxon>
        <taxon>Anthemideae</taxon>
        <taxon>Anthemidinae</taxon>
        <taxon>Tanacetum</taxon>
    </lineage>
</organism>
<dbReference type="PANTHER" id="PTHR31635:SF196">
    <property type="entry name" value="REVERSE TRANSCRIPTASE DOMAIN-CONTAINING PROTEIN-RELATED"/>
    <property type="match status" value="1"/>
</dbReference>
<dbReference type="InterPro" id="IPR000477">
    <property type="entry name" value="RT_dom"/>
</dbReference>
<dbReference type="CDD" id="cd01650">
    <property type="entry name" value="RT_nLTR_like"/>
    <property type="match status" value="1"/>
</dbReference>
<proteinExistence type="predicted"/>